<accession>A0ABV3JXF7</accession>
<sequence length="187" mass="20081">MSERVGPAVTLGLLAAWALNDIEELATMDRFTRERLPVLRARLPRVPERIWRSMATVDGREFAVAVGVMGAIVAAAAADGHRTGGRSAFYRTTLDGFGLHGLVHLAQAAATRGYTPGVLTSPTVVVPFTLWARTRLRRAGALPPARPRDAVRGLALAGAATVVSHTLARRLMARTGRRPVPGRSHRP</sequence>
<keyword evidence="2" id="KW-1185">Reference proteome</keyword>
<dbReference type="Proteomes" id="UP001552594">
    <property type="component" value="Unassembled WGS sequence"/>
</dbReference>
<dbReference type="InterPro" id="IPR025671">
    <property type="entry name" value="HXXEE"/>
</dbReference>
<organism evidence="1 2">
    <name type="scientific">Streptomyces orinoci</name>
    <name type="common">Streptoverticillium orinoci</name>
    <dbReference type="NCBI Taxonomy" id="67339"/>
    <lineage>
        <taxon>Bacteria</taxon>
        <taxon>Bacillati</taxon>
        <taxon>Actinomycetota</taxon>
        <taxon>Actinomycetes</taxon>
        <taxon>Kitasatosporales</taxon>
        <taxon>Streptomycetaceae</taxon>
        <taxon>Streptomyces</taxon>
    </lineage>
</organism>
<evidence type="ECO:0000313" key="1">
    <source>
        <dbReference type="EMBL" id="MEV5507572.1"/>
    </source>
</evidence>
<gene>
    <name evidence="1" type="ORF">AB0L16_13970</name>
</gene>
<reference evidence="1 2" key="1">
    <citation type="submission" date="2024-06" db="EMBL/GenBank/DDBJ databases">
        <title>The Natural Products Discovery Center: Release of the First 8490 Sequenced Strains for Exploring Actinobacteria Biosynthetic Diversity.</title>
        <authorList>
            <person name="Kalkreuter E."/>
            <person name="Kautsar S.A."/>
            <person name="Yang D."/>
            <person name="Bader C.D."/>
            <person name="Teijaro C.N."/>
            <person name="Fluegel L."/>
            <person name="Davis C.M."/>
            <person name="Simpson J.R."/>
            <person name="Lauterbach L."/>
            <person name="Steele A.D."/>
            <person name="Gui C."/>
            <person name="Meng S."/>
            <person name="Li G."/>
            <person name="Viehrig K."/>
            <person name="Ye F."/>
            <person name="Su P."/>
            <person name="Kiefer A.F."/>
            <person name="Nichols A."/>
            <person name="Cepeda A.J."/>
            <person name="Yan W."/>
            <person name="Fan B."/>
            <person name="Jiang Y."/>
            <person name="Adhikari A."/>
            <person name="Zheng C.-J."/>
            <person name="Schuster L."/>
            <person name="Cowan T.M."/>
            <person name="Smanski M.J."/>
            <person name="Chevrette M.G."/>
            <person name="De Carvalho L.P.S."/>
            <person name="Shen B."/>
        </authorList>
    </citation>
    <scope>NUCLEOTIDE SEQUENCE [LARGE SCALE GENOMIC DNA]</scope>
    <source>
        <strain evidence="1 2">NPDC052347</strain>
    </source>
</reference>
<dbReference type="Pfam" id="PF13787">
    <property type="entry name" value="HXXEE"/>
    <property type="match status" value="1"/>
</dbReference>
<protein>
    <submittedName>
        <fullName evidence="1">HXXEE domain-containing protein</fullName>
    </submittedName>
</protein>
<name>A0ABV3JXF7_STRON</name>
<evidence type="ECO:0000313" key="2">
    <source>
        <dbReference type="Proteomes" id="UP001552594"/>
    </source>
</evidence>
<dbReference type="EMBL" id="JBFAUK010000009">
    <property type="protein sequence ID" value="MEV5507572.1"/>
    <property type="molecule type" value="Genomic_DNA"/>
</dbReference>
<proteinExistence type="predicted"/>
<comment type="caution">
    <text evidence="1">The sequence shown here is derived from an EMBL/GenBank/DDBJ whole genome shotgun (WGS) entry which is preliminary data.</text>
</comment>
<dbReference type="RefSeq" id="WP_109282582.1">
    <property type="nucleotide sequence ID" value="NZ_JBFAUK010000009.1"/>
</dbReference>